<dbReference type="PhylomeDB" id="A0A0G4F1I2"/>
<feature type="compositionally biased region" description="Polar residues" evidence="2">
    <location>
        <begin position="344"/>
        <end position="359"/>
    </location>
</feature>
<dbReference type="VEuPathDB" id="CryptoDB:Vbra_8683"/>
<keyword evidence="4" id="KW-1185">Reference proteome</keyword>
<proteinExistence type="predicted"/>
<feature type="coiled-coil region" evidence="1">
    <location>
        <begin position="139"/>
        <end position="187"/>
    </location>
</feature>
<feature type="compositionally biased region" description="Basic and acidic residues" evidence="2">
    <location>
        <begin position="422"/>
        <end position="432"/>
    </location>
</feature>
<reference evidence="3 4" key="1">
    <citation type="submission" date="2014-11" db="EMBL/GenBank/DDBJ databases">
        <authorList>
            <person name="Zhu J."/>
            <person name="Qi W."/>
            <person name="Song R."/>
        </authorList>
    </citation>
    <scope>NUCLEOTIDE SEQUENCE [LARGE SCALE GENOMIC DNA]</scope>
</reference>
<dbReference type="OrthoDB" id="433211at2759"/>
<feature type="region of interest" description="Disordered" evidence="2">
    <location>
        <begin position="1"/>
        <end position="21"/>
    </location>
</feature>
<keyword evidence="1" id="KW-0175">Coiled coil</keyword>
<organism evidence="3 4">
    <name type="scientific">Vitrella brassicaformis (strain CCMP3155)</name>
    <dbReference type="NCBI Taxonomy" id="1169540"/>
    <lineage>
        <taxon>Eukaryota</taxon>
        <taxon>Sar</taxon>
        <taxon>Alveolata</taxon>
        <taxon>Colpodellida</taxon>
        <taxon>Vitrellaceae</taxon>
        <taxon>Vitrella</taxon>
    </lineage>
</organism>
<evidence type="ECO:0000313" key="4">
    <source>
        <dbReference type="Proteomes" id="UP000041254"/>
    </source>
</evidence>
<dbReference type="OMA" id="MQLEIYK"/>
<name>A0A0G4F1I2_VITBC</name>
<feature type="compositionally biased region" description="Basic and acidic residues" evidence="2">
    <location>
        <begin position="365"/>
        <end position="374"/>
    </location>
</feature>
<gene>
    <name evidence="3" type="ORF">Vbra_8683</name>
</gene>
<sequence>MSSDVGVEDPSGVQPGASQEGGFKFLTAVNLRPEDDPATRRRSILDSVKGGTKILDLYGDLNELVRTLDDRVEKLLEDHENDFFLAYKTHMYSVQKEFKALKQKADIEEAKTRRDTRIKSLEKELEWFMTEALRLDELCKSYKRDVDKWKAKAEALEEDRRFLEDQIKGSKRQNKVLKAAVERAQNNAYHALVLSQTSPPAPALTGGADTHQPPASLPAVSTRPREDTQDRGASAPSMSTKLVGPVVHETIDEGRGATYVGEDGIGMGMGMGMGAAGEELEGRYVEQINKLKAQVEKQKKTIRTLRTSASHAYGERSELEEFFLKCIDEVRREISRRRHRARQYHTQLLQKSIDSSTSKEGAAADTDKSPRPEEAGSIPLDSFTTADRRKAIELLLSSETVLVHLYEKMFPHRASGVPMGATKDRSGRDGVYKVRSSNSGSPKAAGGLHNTTKSSSDPPWTSPSEFLPPIVADSEPPASSQNNGIGV</sequence>
<dbReference type="PANTHER" id="PTHR40515:SF1">
    <property type="entry name" value="CILIA- AND FLAGELLA-ASSOCIATED PROTEIN 157"/>
    <property type="match status" value="1"/>
</dbReference>
<feature type="region of interest" description="Disordered" evidence="2">
    <location>
        <begin position="414"/>
        <end position="487"/>
    </location>
</feature>
<feature type="compositionally biased region" description="Polar residues" evidence="2">
    <location>
        <begin position="477"/>
        <end position="487"/>
    </location>
</feature>
<dbReference type="EMBL" id="CDMY01000358">
    <property type="protein sequence ID" value="CEM05446.1"/>
    <property type="molecule type" value="Genomic_DNA"/>
</dbReference>
<evidence type="ECO:0000313" key="3">
    <source>
        <dbReference type="EMBL" id="CEM05446.1"/>
    </source>
</evidence>
<feature type="region of interest" description="Disordered" evidence="2">
    <location>
        <begin position="197"/>
        <end position="239"/>
    </location>
</feature>
<dbReference type="PANTHER" id="PTHR40515">
    <property type="entry name" value="CILIA- AND FLAGELLA-ASSOCIATED PROTEIN 157"/>
    <property type="match status" value="1"/>
</dbReference>
<dbReference type="Proteomes" id="UP000041254">
    <property type="component" value="Unassembled WGS sequence"/>
</dbReference>
<dbReference type="InParanoid" id="A0A0G4F1I2"/>
<protein>
    <submittedName>
        <fullName evidence="3">Uncharacterized protein</fullName>
    </submittedName>
</protein>
<dbReference type="AlphaFoldDB" id="A0A0G4F1I2"/>
<feature type="region of interest" description="Disordered" evidence="2">
    <location>
        <begin position="337"/>
        <end position="382"/>
    </location>
</feature>
<evidence type="ECO:0000256" key="1">
    <source>
        <dbReference type="SAM" id="Coils"/>
    </source>
</evidence>
<accession>A0A0G4F1I2</accession>
<feature type="compositionally biased region" description="Polar residues" evidence="2">
    <location>
        <begin position="449"/>
        <end position="464"/>
    </location>
</feature>
<evidence type="ECO:0000256" key="2">
    <source>
        <dbReference type="SAM" id="MobiDB-lite"/>
    </source>
</evidence>